<comment type="caution">
    <text evidence="1">The sequence shown here is derived from an EMBL/GenBank/DDBJ whole genome shotgun (WGS) entry which is preliminary data.</text>
</comment>
<evidence type="ECO:0000313" key="2">
    <source>
        <dbReference type="Proteomes" id="UP000708208"/>
    </source>
</evidence>
<keyword evidence="2" id="KW-1185">Reference proteome</keyword>
<protein>
    <submittedName>
        <fullName evidence="1">Uncharacterized protein</fullName>
    </submittedName>
</protein>
<name>A0A8J2JZM4_9HEXA</name>
<dbReference type="AlphaFoldDB" id="A0A8J2JZM4"/>
<accession>A0A8J2JZM4</accession>
<sequence>AIGLGVLDEAGKPIKDNQKVEELLKQILPESK</sequence>
<organism evidence="1 2">
    <name type="scientific">Allacma fusca</name>
    <dbReference type="NCBI Taxonomy" id="39272"/>
    <lineage>
        <taxon>Eukaryota</taxon>
        <taxon>Metazoa</taxon>
        <taxon>Ecdysozoa</taxon>
        <taxon>Arthropoda</taxon>
        <taxon>Hexapoda</taxon>
        <taxon>Collembola</taxon>
        <taxon>Symphypleona</taxon>
        <taxon>Sminthuridae</taxon>
        <taxon>Allacma</taxon>
    </lineage>
</organism>
<reference evidence="1" key="1">
    <citation type="submission" date="2021-06" db="EMBL/GenBank/DDBJ databases">
        <authorList>
            <person name="Hodson N. C."/>
            <person name="Mongue J. A."/>
            <person name="Jaron S. K."/>
        </authorList>
    </citation>
    <scope>NUCLEOTIDE SEQUENCE</scope>
</reference>
<proteinExistence type="predicted"/>
<feature type="non-terminal residue" evidence="1">
    <location>
        <position position="32"/>
    </location>
</feature>
<gene>
    <name evidence="1" type="ORF">AFUS01_LOCUS16416</name>
</gene>
<evidence type="ECO:0000313" key="1">
    <source>
        <dbReference type="EMBL" id="CAG7727582.1"/>
    </source>
</evidence>
<dbReference type="EMBL" id="CAJVCH010150658">
    <property type="protein sequence ID" value="CAG7727582.1"/>
    <property type="molecule type" value="Genomic_DNA"/>
</dbReference>
<feature type="non-terminal residue" evidence="1">
    <location>
        <position position="1"/>
    </location>
</feature>
<dbReference type="Proteomes" id="UP000708208">
    <property type="component" value="Unassembled WGS sequence"/>
</dbReference>